<feature type="compositionally biased region" description="Polar residues" evidence="1">
    <location>
        <begin position="8"/>
        <end position="20"/>
    </location>
</feature>
<feature type="region of interest" description="Disordered" evidence="1">
    <location>
        <begin position="1"/>
        <end position="20"/>
    </location>
</feature>
<dbReference type="AlphaFoldDB" id="A0A653C0N3"/>
<gene>
    <name evidence="2" type="ORF">CALMAC_LOCUS5251</name>
</gene>
<proteinExistence type="predicted"/>
<evidence type="ECO:0000313" key="2">
    <source>
        <dbReference type="EMBL" id="VEN41434.1"/>
    </source>
</evidence>
<evidence type="ECO:0000256" key="1">
    <source>
        <dbReference type="SAM" id="MobiDB-lite"/>
    </source>
</evidence>
<evidence type="ECO:0000313" key="3">
    <source>
        <dbReference type="Proteomes" id="UP000410492"/>
    </source>
</evidence>
<dbReference type="Proteomes" id="UP000410492">
    <property type="component" value="Unassembled WGS sequence"/>
</dbReference>
<dbReference type="EMBL" id="CAACVG010006748">
    <property type="protein sequence ID" value="VEN41434.1"/>
    <property type="molecule type" value="Genomic_DNA"/>
</dbReference>
<dbReference type="OrthoDB" id="5866312at2759"/>
<protein>
    <submittedName>
        <fullName evidence="2">Uncharacterized protein</fullName>
    </submittedName>
</protein>
<keyword evidence="3" id="KW-1185">Reference proteome</keyword>
<sequence>MKSELSDGMSNHSDFSNDSQNSQISAADILTSFGNGVVLAPTNRFRDRQLSQNRTSFVSTGANSNKLTQFERVATHTIARRRITSSALSTDTPSFRVYRRTGLYANVSVSALPQLRS</sequence>
<reference evidence="2 3" key="1">
    <citation type="submission" date="2019-01" db="EMBL/GenBank/DDBJ databases">
        <authorList>
            <person name="Sayadi A."/>
        </authorList>
    </citation>
    <scope>NUCLEOTIDE SEQUENCE [LARGE SCALE GENOMIC DNA]</scope>
</reference>
<name>A0A653C0N3_CALMS</name>
<accession>A0A653C0N3</accession>
<organism evidence="2 3">
    <name type="scientific">Callosobruchus maculatus</name>
    <name type="common">Southern cowpea weevil</name>
    <name type="synonym">Pulse bruchid</name>
    <dbReference type="NCBI Taxonomy" id="64391"/>
    <lineage>
        <taxon>Eukaryota</taxon>
        <taxon>Metazoa</taxon>
        <taxon>Ecdysozoa</taxon>
        <taxon>Arthropoda</taxon>
        <taxon>Hexapoda</taxon>
        <taxon>Insecta</taxon>
        <taxon>Pterygota</taxon>
        <taxon>Neoptera</taxon>
        <taxon>Endopterygota</taxon>
        <taxon>Coleoptera</taxon>
        <taxon>Polyphaga</taxon>
        <taxon>Cucujiformia</taxon>
        <taxon>Chrysomeloidea</taxon>
        <taxon>Chrysomelidae</taxon>
        <taxon>Bruchinae</taxon>
        <taxon>Bruchini</taxon>
        <taxon>Callosobruchus</taxon>
    </lineage>
</organism>